<feature type="coiled-coil region" evidence="1">
    <location>
        <begin position="57"/>
        <end position="84"/>
    </location>
</feature>
<evidence type="ECO:0000256" key="1">
    <source>
        <dbReference type="SAM" id="Coils"/>
    </source>
</evidence>
<organism evidence="2 3">
    <name type="scientific">Herbaspirillum hiltneri N3</name>
    <dbReference type="NCBI Taxonomy" id="1262470"/>
    <lineage>
        <taxon>Bacteria</taxon>
        <taxon>Pseudomonadati</taxon>
        <taxon>Pseudomonadota</taxon>
        <taxon>Betaproteobacteria</taxon>
        <taxon>Burkholderiales</taxon>
        <taxon>Oxalobacteraceae</taxon>
        <taxon>Herbaspirillum</taxon>
    </lineage>
</organism>
<evidence type="ECO:0000313" key="3">
    <source>
        <dbReference type="Proteomes" id="UP000063429"/>
    </source>
</evidence>
<dbReference type="Pfam" id="PF20567">
    <property type="entry name" value="DUF6776"/>
    <property type="match status" value="1"/>
</dbReference>
<sequence>MSISAPKMTIKRHMPWPLRAVFLAVVVGLGGAMAMWAYDLGRNNFAGLNPDGMRDQVVALKEQVKKLSAEREQLSTSANAAESQLNIERSAQAQLAGQIKTLVTENNKLKEDLSFFESLLPTNVGVDGITIQRLKAEVVVPNQVRYQLLAIQGEKGRQFVGNLQLSVTVLQGGKSVIINFPEQNATDQARYKLAFKYYQRVEGVLTLPEGATIKAIQARVLERGQMRAQQSVNL</sequence>
<dbReference type="RefSeq" id="WP_053201165.1">
    <property type="nucleotide sequence ID" value="NZ_CP011409.1"/>
</dbReference>
<protein>
    <submittedName>
        <fullName evidence="2">Uncharacterized protein</fullName>
    </submittedName>
</protein>
<dbReference type="EMBL" id="CP011409">
    <property type="protein sequence ID" value="AKZ65099.1"/>
    <property type="molecule type" value="Genomic_DNA"/>
</dbReference>
<dbReference type="Proteomes" id="UP000063429">
    <property type="component" value="Chromosome"/>
</dbReference>
<keyword evidence="1" id="KW-0175">Coiled coil</keyword>
<accession>A0ABM5V6E7</accession>
<dbReference type="InterPro" id="IPR046703">
    <property type="entry name" value="DUF6776"/>
</dbReference>
<reference evidence="3" key="1">
    <citation type="journal article" date="2015" name="Genome Announc.">
        <title>Complete Genome Sequence of Herbaspirillum hiltneri N3 (DSM 17495), Isolated from Surface-Sterilized Wheat Roots.</title>
        <authorList>
            <person name="Guizelini D."/>
            <person name="Saizaki P.M."/>
            <person name="Coimbra N.A."/>
            <person name="Weiss V.A."/>
            <person name="Faoro H."/>
            <person name="Sfeir M.Z."/>
            <person name="Baura V.A."/>
            <person name="Monteiro R.A."/>
            <person name="Chubatsu L.S."/>
            <person name="Souza E.M."/>
            <person name="Cruz L.M."/>
            <person name="Pedrosa F.O."/>
            <person name="Raittz R.T."/>
            <person name="Marchaukoski J.N."/>
            <person name="Steffens M.B."/>
        </authorList>
    </citation>
    <scope>NUCLEOTIDE SEQUENCE [LARGE SCALE GENOMIC DNA]</scope>
    <source>
        <strain evidence="3">N3</strain>
    </source>
</reference>
<evidence type="ECO:0000313" key="2">
    <source>
        <dbReference type="EMBL" id="AKZ65099.1"/>
    </source>
</evidence>
<proteinExistence type="predicted"/>
<keyword evidence="3" id="KW-1185">Reference proteome</keyword>
<name>A0ABM5V6E7_9BURK</name>
<gene>
    <name evidence="2" type="ORF">F506_02215</name>
</gene>